<keyword evidence="2" id="KW-1185">Reference proteome</keyword>
<sequence length="33" mass="3952">MEALKRCLEQLPRRPGTPHGHIIQWLIERLEET</sequence>
<protein>
    <submittedName>
        <fullName evidence="1">Uncharacterized protein</fullName>
    </submittedName>
</protein>
<accession>B1Y917</accession>
<gene>
    <name evidence="1" type="ordered locus">Tneu_1319</name>
</gene>
<organism evidence="1 2">
    <name type="scientific">Pyrobaculum neutrophilum (strain DSM 2338 / JCM 9278 / NBRC 100436 / V24Sta)</name>
    <name type="common">Thermoproteus neutrophilus</name>
    <dbReference type="NCBI Taxonomy" id="444157"/>
    <lineage>
        <taxon>Archaea</taxon>
        <taxon>Thermoproteota</taxon>
        <taxon>Thermoprotei</taxon>
        <taxon>Thermoproteales</taxon>
        <taxon>Thermoproteaceae</taxon>
        <taxon>Pyrobaculum</taxon>
    </lineage>
</organism>
<name>B1Y917_PYRNV</name>
<dbReference type="EMBL" id="CP001014">
    <property type="protein sequence ID" value="ACB40246.1"/>
    <property type="molecule type" value="Genomic_DNA"/>
</dbReference>
<dbReference type="eggNOG" id="arCOG12858">
    <property type="taxonomic scope" value="Archaea"/>
</dbReference>
<dbReference type="AlphaFoldDB" id="B1Y917"/>
<dbReference type="HOGENOM" id="CLU_3379980_0_0_2"/>
<dbReference type="Proteomes" id="UP000001694">
    <property type="component" value="Chromosome"/>
</dbReference>
<evidence type="ECO:0000313" key="2">
    <source>
        <dbReference type="Proteomes" id="UP000001694"/>
    </source>
</evidence>
<reference evidence="1" key="1">
    <citation type="submission" date="2008-03" db="EMBL/GenBank/DDBJ databases">
        <title>Complete sequence of Thermoproteus neutrophilus V24Sta.</title>
        <authorList>
            <consortium name="US DOE Joint Genome Institute"/>
            <person name="Copeland A."/>
            <person name="Lucas S."/>
            <person name="Lapidus A."/>
            <person name="Glavina del Rio T."/>
            <person name="Dalin E."/>
            <person name="Tice H."/>
            <person name="Bruce D."/>
            <person name="Goodwin L."/>
            <person name="Pitluck S."/>
            <person name="Sims D."/>
            <person name="Brettin T."/>
            <person name="Detter J.C."/>
            <person name="Han C."/>
            <person name="Kuske C.R."/>
            <person name="Schmutz J."/>
            <person name="Larimer F."/>
            <person name="Land M."/>
            <person name="Hauser L."/>
            <person name="Kyrpides N."/>
            <person name="Mikhailova N."/>
            <person name="Biddle J.F."/>
            <person name="Zhang Z."/>
            <person name="Fitz-Gibbon S.T."/>
            <person name="Lowe T.M."/>
            <person name="Saltikov C."/>
            <person name="House C.H."/>
            <person name="Richardson P."/>
        </authorList>
    </citation>
    <scope>NUCLEOTIDE SEQUENCE [LARGE SCALE GENOMIC DNA]</scope>
    <source>
        <strain evidence="1">V24Sta</strain>
    </source>
</reference>
<proteinExistence type="predicted"/>
<dbReference type="KEGG" id="tne:Tneu_1319"/>
<evidence type="ECO:0000313" key="1">
    <source>
        <dbReference type="EMBL" id="ACB40246.1"/>
    </source>
</evidence>